<gene>
    <name evidence="1" type="ORF">EVOR1521_LOCUS31944</name>
</gene>
<sequence length="195" mass="21709">MPVVPRGGAQFAQLVTSQSLAMVSSVQKQCSLGFDLSAIGCLQDTGKIFFSKQWGFRLNTLPDLVQMSERLPVFEVDFQTGDRRGIPAMQCFKLKALRSGVVHAVVSSWEVWSDEAKTHKITTHPEDTKDPGWGFARDMQWGQGLQLIEDFDLAQQGERSAAPKPFQVTEGEELLLTVRMSMPCRQTFQQRSAGA</sequence>
<evidence type="ECO:0000313" key="2">
    <source>
        <dbReference type="Proteomes" id="UP001178507"/>
    </source>
</evidence>
<proteinExistence type="predicted"/>
<dbReference type="SUPFAM" id="SSF53335">
    <property type="entry name" value="S-adenosyl-L-methionine-dependent methyltransferases"/>
    <property type="match status" value="1"/>
</dbReference>
<reference evidence="1" key="1">
    <citation type="submission" date="2023-08" db="EMBL/GenBank/DDBJ databases">
        <authorList>
            <person name="Chen Y."/>
            <person name="Shah S."/>
            <person name="Dougan E. K."/>
            <person name="Thang M."/>
            <person name="Chan C."/>
        </authorList>
    </citation>
    <scope>NUCLEOTIDE SEQUENCE</scope>
</reference>
<organism evidence="1 2">
    <name type="scientific">Effrenium voratum</name>
    <dbReference type="NCBI Taxonomy" id="2562239"/>
    <lineage>
        <taxon>Eukaryota</taxon>
        <taxon>Sar</taxon>
        <taxon>Alveolata</taxon>
        <taxon>Dinophyceae</taxon>
        <taxon>Suessiales</taxon>
        <taxon>Symbiodiniaceae</taxon>
        <taxon>Effrenium</taxon>
    </lineage>
</organism>
<dbReference type="InterPro" id="IPR029063">
    <property type="entry name" value="SAM-dependent_MTases_sf"/>
</dbReference>
<dbReference type="AlphaFoldDB" id="A0AA36JS10"/>
<accession>A0AA36JS10</accession>
<comment type="caution">
    <text evidence="1">The sequence shown here is derived from an EMBL/GenBank/DDBJ whole genome shotgun (WGS) entry which is preliminary data.</text>
</comment>
<protein>
    <submittedName>
        <fullName evidence="1">Uncharacterized protein</fullName>
    </submittedName>
</protein>
<keyword evidence="2" id="KW-1185">Reference proteome</keyword>
<evidence type="ECO:0000313" key="1">
    <source>
        <dbReference type="EMBL" id="CAJ1411348.1"/>
    </source>
</evidence>
<dbReference type="Proteomes" id="UP001178507">
    <property type="component" value="Unassembled WGS sequence"/>
</dbReference>
<dbReference type="EMBL" id="CAUJNA010003871">
    <property type="protein sequence ID" value="CAJ1411348.1"/>
    <property type="molecule type" value="Genomic_DNA"/>
</dbReference>
<dbReference type="Gene3D" id="2.70.160.11">
    <property type="entry name" value="Hnrnp arginine n-methyltransferase1"/>
    <property type="match status" value="1"/>
</dbReference>
<name>A0AA36JS10_9DINO</name>